<gene>
    <name evidence="11" type="ORF">SMN809_LOCUS44639</name>
</gene>
<evidence type="ECO:0000256" key="3">
    <source>
        <dbReference type="ARBA" id="ARBA00022527"/>
    </source>
</evidence>
<protein>
    <recommendedName>
        <fullName evidence="2">non-specific serine/threonine protein kinase</fullName>
        <ecNumber evidence="2">2.7.11.1</ecNumber>
    </recommendedName>
</protein>
<keyword evidence="3" id="KW-0723">Serine/threonine-protein kinase</keyword>
<dbReference type="Pfam" id="PF00069">
    <property type="entry name" value="Pkinase"/>
    <property type="match status" value="1"/>
</dbReference>
<dbReference type="AlphaFoldDB" id="A0A8S3AT34"/>
<dbReference type="EC" id="2.7.11.1" evidence="2"/>
<evidence type="ECO:0000256" key="8">
    <source>
        <dbReference type="ARBA" id="ARBA00047899"/>
    </source>
</evidence>
<reference evidence="11" key="1">
    <citation type="submission" date="2021-02" db="EMBL/GenBank/DDBJ databases">
        <authorList>
            <person name="Nowell W R."/>
        </authorList>
    </citation>
    <scope>NUCLEOTIDE SEQUENCE</scope>
</reference>
<feature type="non-terminal residue" evidence="11">
    <location>
        <position position="1"/>
    </location>
</feature>
<comment type="similarity">
    <text evidence="1">Belongs to the protein kinase superfamily. NEK Ser/Thr protein kinase family. NIMA subfamily.</text>
</comment>
<dbReference type="PANTHER" id="PTHR44899">
    <property type="entry name" value="CAMK FAMILY PROTEIN KINASE"/>
    <property type="match status" value="1"/>
</dbReference>
<dbReference type="Gene3D" id="1.10.510.10">
    <property type="entry name" value="Transferase(Phosphotransferase) domain 1"/>
    <property type="match status" value="1"/>
</dbReference>
<comment type="caution">
    <text evidence="11">The sequence shown here is derived from an EMBL/GenBank/DDBJ whole genome shotgun (WGS) entry which is preliminary data.</text>
</comment>
<evidence type="ECO:0000256" key="1">
    <source>
        <dbReference type="ARBA" id="ARBA00010886"/>
    </source>
</evidence>
<dbReference type="GO" id="GO:0004674">
    <property type="term" value="F:protein serine/threonine kinase activity"/>
    <property type="evidence" value="ECO:0007669"/>
    <property type="project" value="UniProtKB-KW"/>
</dbReference>
<dbReference type="SUPFAM" id="SSF56112">
    <property type="entry name" value="Protein kinase-like (PK-like)"/>
    <property type="match status" value="1"/>
</dbReference>
<keyword evidence="4" id="KW-0808">Transferase</keyword>
<evidence type="ECO:0000256" key="7">
    <source>
        <dbReference type="ARBA" id="ARBA00022840"/>
    </source>
</evidence>
<evidence type="ECO:0000259" key="10">
    <source>
        <dbReference type="PROSITE" id="PS50011"/>
    </source>
</evidence>
<keyword evidence="6" id="KW-0418">Kinase</keyword>
<evidence type="ECO:0000256" key="5">
    <source>
        <dbReference type="ARBA" id="ARBA00022741"/>
    </source>
</evidence>
<accession>A0A8S3AT34</accession>
<dbReference type="InterPro" id="IPR008271">
    <property type="entry name" value="Ser/Thr_kinase_AS"/>
</dbReference>
<evidence type="ECO:0000256" key="4">
    <source>
        <dbReference type="ARBA" id="ARBA00022679"/>
    </source>
</evidence>
<name>A0A8S3AT34_9BILA</name>
<dbReference type="PROSITE" id="PS50011">
    <property type="entry name" value="PROTEIN_KINASE_DOM"/>
    <property type="match status" value="1"/>
</dbReference>
<evidence type="ECO:0000256" key="9">
    <source>
        <dbReference type="ARBA" id="ARBA00048679"/>
    </source>
</evidence>
<dbReference type="PROSITE" id="PS00108">
    <property type="entry name" value="PROTEIN_KINASE_ST"/>
    <property type="match status" value="1"/>
</dbReference>
<dbReference type="GO" id="GO:0005524">
    <property type="term" value="F:ATP binding"/>
    <property type="evidence" value="ECO:0007669"/>
    <property type="project" value="UniProtKB-KW"/>
</dbReference>
<evidence type="ECO:0000313" key="11">
    <source>
        <dbReference type="EMBL" id="CAF4739257.1"/>
    </source>
</evidence>
<keyword evidence="5" id="KW-0547">Nucleotide-binding</keyword>
<dbReference type="InterPro" id="IPR011009">
    <property type="entry name" value="Kinase-like_dom_sf"/>
</dbReference>
<dbReference type="PANTHER" id="PTHR44899:SF7">
    <property type="entry name" value="NIMA-RELATED KINASE"/>
    <property type="match status" value="1"/>
</dbReference>
<evidence type="ECO:0000256" key="2">
    <source>
        <dbReference type="ARBA" id="ARBA00012513"/>
    </source>
</evidence>
<feature type="domain" description="Protein kinase" evidence="10">
    <location>
        <begin position="1"/>
        <end position="69"/>
    </location>
</feature>
<sequence length="69" mass="7758">NILHRDLKTQNIFLTKNDIVKVGDLGIARALESASEFATTIVGTPYYMSPEIFSQKPYGQKVCNKLKNK</sequence>
<dbReference type="InterPro" id="IPR000719">
    <property type="entry name" value="Prot_kinase_dom"/>
</dbReference>
<dbReference type="Proteomes" id="UP000676336">
    <property type="component" value="Unassembled WGS sequence"/>
</dbReference>
<organism evidence="11 12">
    <name type="scientific">Rotaria magnacalcarata</name>
    <dbReference type="NCBI Taxonomy" id="392030"/>
    <lineage>
        <taxon>Eukaryota</taxon>
        <taxon>Metazoa</taxon>
        <taxon>Spiralia</taxon>
        <taxon>Gnathifera</taxon>
        <taxon>Rotifera</taxon>
        <taxon>Eurotatoria</taxon>
        <taxon>Bdelloidea</taxon>
        <taxon>Philodinida</taxon>
        <taxon>Philodinidae</taxon>
        <taxon>Rotaria</taxon>
    </lineage>
</organism>
<dbReference type="InterPro" id="IPR051131">
    <property type="entry name" value="NEK_Ser/Thr_kinase_NIMA"/>
</dbReference>
<comment type="catalytic activity">
    <reaction evidence="8">
        <text>L-threonyl-[protein] + ATP = O-phospho-L-threonyl-[protein] + ADP + H(+)</text>
        <dbReference type="Rhea" id="RHEA:46608"/>
        <dbReference type="Rhea" id="RHEA-COMP:11060"/>
        <dbReference type="Rhea" id="RHEA-COMP:11605"/>
        <dbReference type="ChEBI" id="CHEBI:15378"/>
        <dbReference type="ChEBI" id="CHEBI:30013"/>
        <dbReference type="ChEBI" id="CHEBI:30616"/>
        <dbReference type="ChEBI" id="CHEBI:61977"/>
        <dbReference type="ChEBI" id="CHEBI:456216"/>
        <dbReference type="EC" id="2.7.11.1"/>
    </reaction>
</comment>
<evidence type="ECO:0000256" key="6">
    <source>
        <dbReference type="ARBA" id="ARBA00022777"/>
    </source>
</evidence>
<proteinExistence type="inferred from homology"/>
<evidence type="ECO:0000313" key="12">
    <source>
        <dbReference type="Proteomes" id="UP000676336"/>
    </source>
</evidence>
<keyword evidence="7" id="KW-0067">ATP-binding</keyword>
<comment type="catalytic activity">
    <reaction evidence="9">
        <text>L-seryl-[protein] + ATP = O-phospho-L-seryl-[protein] + ADP + H(+)</text>
        <dbReference type="Rhea" id="RHEA:17989"/>
        <dbReference type="Rhea" id="RHEA-COMP:9863"/>
        <dbReference type="Rhea" id="RHEA-COMP:11604"/>
        <dbReference type="ChEBI" id="CHEBI:15378"/>
        <dbReference type="ChEBI" id="CHEBI:29999"/>
        <dbReference type="ChEBI" id="CHEBI:30616"/>
        <dbReference type="ChEBI" id="CHEBI:83421"/>
        <dbReference type="ChEBI" id="CHEBI:456216"/>
        <dbReference type="EC" id="2.7.11.1"/>
    </reaction>
</comment>
<dbReference type="EMBL" id="CAJOBI010134395">
    <property type="protein sequence ID" value="CAF4739257.1"/>
    <property type="molecule type" value="Genomic_DNA"/>
</dbReference>